<evidence type="ECO:0000313" key="4">
    <source>
        <dbReference type="EMBL" id="MBR0561966.1"/>
    </source>
</evidence>
<gene>
    <name evidence="4" type="primary">sufD</name>
    <name evidence="5" type="ORF">KB893_006150</name>
    <name evidence="4" type="ORF">KB893_05485</name>
</gene>
<reference evidence="4" key="2">
    <citation type="submission" date="2021-04" db="EMBL/GenBank/DDBJ databases">
        <authorList>
            <person name="Karlyshev A.V."/>
        </authorList>
    </citation>
    <scope>NUCLEOTIDE SEQUENCE</scope>
    <source>
        <strain evidence="4">LMG 29479</strain>
    </source>
</reference>
<comment type="similarity">
    <text evidence="1">Belongs to the iron-sulfur cluster assembly SufBD family.</text>
</comment>
<dbReference type="AlphaFoldDB" id="A0A8J8AWV4"/>
<dbReference type="EMBL" id="JAGQFT010000029">
    <property type="protein sequence ID" value="MBR0561966.1"/>
    <property type="molecule type" value="Genomic_DNA"/>
</dbReference>
<dbReference type="InterPro" id="IPR037284">
    <property type="entry name" value="SUF_FeS_clus_asmbl_SufBD_sf"/>
</dbReference>
<organism evidence="4">
    <name type="scientific">Coralloluteibacterium stylophorae</name>
    <dbReference type="NCBI Taxonomy" id="1776034"/>
    <lineage>
        <taxon>Bacteria</taxon>
        <taxon>Pseudomonadati</taxon>
        <taxon>Pseudomonadota</taxon>
        <taxon>Gammaproteobacteria</taxon>
        <taxon>Lysobacterales</taxon>
        <taxon>Lysobacteraceae</taxon>
        <taxon>Coralloluteibacterium</taxon>
    </lineage>
</organism>
<feature type="domain" description="SUF system FeS cluster assembly SufBD N-terminal" evidence="3">
    <location>
        <begin position="28"/>
        <end position="159"/>
    </location>
</feature>
<dbReference type="GO" id="GO:0016226">
    <property type="term" value="P:iron-sulfur cluster assembly"/>
    <property type="evidence" value="ECO:0007669"/>
    <property type="project" value="InterPro"/>
</dbReference>
<dbReference type="InterPro" id="IPR011542">
    <property type="entry name" value="SUF_FeS_clus_asmbl_SufD"/>
</dbReference>
<dbReference type="EMBL" id="JAGQFT020000003">
    <property type="protein sequence ID" value="MBS7456713.1"/>
    <property type="molecule type" value="Genomic_DNA"/>
</dbReference>
<dbReference type="PANTHER" id="PTHR43575:SF1">
    <property type="entry name" value="PROTEIN ABCI7, CHLOROPLASTIC"/>
    <property type="match status" value="1"/>
</dbReference>
<dbReference type="Pfam" id="PF01458">
    <property type="entry name" value="SUFBD_core"/>
    <property type="match status" value="1"/>
</dbReference>
<sequence length="437" mass="47165">MNAQLPPLLDSFRAEFDAAPPADLEGAHLRDARRYALAAALRDGLPGPRSEAWKYTSLRALERRSFVPAPQERVAVDPALLAEIPAPRLVFVNGHFDAGLSRIQRLPRGVHLIALSQALHDCDPRECAFMARRFDGTEELFPRVNSALAVDGVMLRATEESDGAEPVHVVFVGAPADGDRAWNLRHMVELREQARLTLCEHILTAGEHAHLANTVMQVKLAAGSRLDHVRIQDEGAGASLIQRTEAALAGDAVLRRLDLELGAGLGRHEFNVALRGADAAVHANGVQLAAGRRHNDTRLAVDHAVPDTRCELTWRGIGAERGRAVFHGGILIRAGADRTDANLSNKNLLLSEGAEVDSQPVLEIHADEVKAAHGTTVGQLDPQALFYLRARGVPAAQARAILTAAFCRETLAVIANEALRELATARLDAALERLPAP</sequence>
<dbReference type="InterPro" id="IPR045595">
    <property type="entry name" value="SufBD_N"/>
</dbReference>
<evidence type="ECO:0000256" key="1">
    <source>
        <dbReference type="ARBA" id="ARBA00043967"/>
    </source>
</evidence>
<protein>
    <submittedName>
        <fullName evidence="4">Fe-S cluster assembly protein SufD</fullName>
    </submittedName>
</protein>
<dbReference type="PANTHER" id="PTHR43575">
    <property type="entry name" value="PROTEIN ABCI7, CHLOROPLASTIC"/>
    <property type="match status" value="1"/>
</dbReference>
<evidence type="ECO:0000259" key="3">
    <source>
        <dbReference type="Pfam" id="PF19295"/>
    </source>
</evidence>
<reference evidence="5 6" key="1">
    <citation type="journal article" date="2021" name="Microbiol. Resour. Announc.">
        <title>Draft Genome Sequence of Coralloluteibacterium stylophorae LMG 29479T.</title>
        <authorList>
            <person name="Karlyshev A.V."/>
            <person name="Kudryashova E.B."/>
            <person name="Ariskina E.V."/>
            <person name="Conroy A.P."/>
            <person name="Abidueva E.Y."/>
        </authorList>
    </citation>
    <scope>NUCLEOTIDE SEQUENCE [LARGE SCALE GENOMIC DNA]</scope>
    <source>
        <strain evidence="5 6">LMG 29479</strain>
    </source>
</reference>
<dbReference type="SUPFAM" id="SSF101960">
    <property type="entry name" value="Stabilizer of iron transporter SufD"/>
    <property type="match status" value="1"/>
</dbReference>
<feature type="domain" description="SUF system FeS cluster assembly SufBD core" evidence="2">
    <location>
        <begin position="180"/>
        <end position="406"/>
    </location>
</feature>
<keyword evidence="6" id="KW-1185">Reference proteome</keyword>
<evidence type="ECO:0000313" key="5">
    <source>
        <dbReference type="EMBL" id="MBS7456713.1"/>
    </source>
</evidence>
<dbReference type="NCBIfam" id="TIGR01981">
    <property type="entry name" value="sufD"/>
    <property type="match status" value="1"/>
</dbReference>
<proteinExistence type="inferred from homology"/>
<name>A0A8J8AWV4_9GAMM</name>
<accession>A0A8J8AWV4</accession>
<evidence type="ECO:0000259" key="2">
    <source>
        <dbReference type="Pfam" id="PF01458"/>
    </source>
</evidence>
<dbReference type="InterPro" id="IPR000825">
    <property type="entry name" value="SUF_FeS_clus_asmbl_SufBD_core"/>
</dbReference>
<dbReference type="InterPro" id="IPR055346">
    <property type="entry name" value="Fe-S_cluster_assembly_SufBD"/>
</dbReference>
<dbReference type="Pfam" id="PF19295">
    <property type="entry name" value="SufBD_N"/>
    <property type="match status" value="1"/>
</dbReference>
<evidence type="ECO:0000313" key="6">
    <source>
        <dbReference type="Proteomes" id="UP000675747"/>
    </source>
</evidence>
<dbReference type="Proteomes" id="UP000675747">
    <property type="component" value="Unassembled WGS sequence"/>
</dbReference>
<comment type="caution">
    <text evidence="4">The sequence shown here is derived from an EMBL/GenBank/DDBJ whole genome shotgun (WGS) entry which is preliminary data.</text>
</comment>